<evidence type="ECO:0000256" key="5">
    <source>
        <dbReference type="ARBA" id="ARBA00023242"/>
    </source>
</evidence>
<feature type="domain" description="MADS-box" evidence="7">
    <location>
        <begin position="59"/>
        <end position="85"/>
    </location>
</feature>
<dbReference type="PANTHER" id="PTHR11945">
    <property type="entry name" value="MADS BOX PROTEIN"/>
    <property type="match status" value="1"/>
</dbReference>
<dbReference type="GO" id="GO:0005634">
    <property type="term" value="C:nucleus"/>
    <property type="evidence" value="ECO:0007669"/>
    <property type="project" value="UniProtKB-SubCell"/>
</dbReference>
<evidence type="ECO:0000256" key="3">
    <source>
        <dbReference type="ARBA" id="ARBA00023125"/>
    </source>
</evidence>
<feature type="region of interest" description="Disordered" evidence="6">
    <location>
        <begin position="225"/>
        <end position="304"/>
    </location>
</feature>
<dbReference type="InterPro" id="IPR002100">
    <property type="entry name" value="TF_MADSbox"/>
</dbReference>
<dbReference type="CDD" id="cd00120">
    <property type="entry name" value="MADS"/>
    <property type="match status" value="1"/>
</dbReference>
<comment type="subcellular location">
    <subcellularLocation>
        <location evidence="1">Nucleus</location>
    </subcellularLocation>
</comment>
<keyword evidence="3" id="KW-0238">DNA-binding</keyword>
<evidence type="ECO:0000256" key="2">
    <source>
        <dbReference type="ARBA" id="ARBA00023015"/>
    </source>
</evidence>
<feature type="region of interest" description="Disordered" evidence="6">
    <location>
        <begin position="317"/>
        <end position="586"/>
    </location>
</feature>
<evidence type="ECO:0000256" key="4">
    <source>
        <dbReference type="ARBA" id="ARBA00023163"/>
    </source>
</evidence>
<feature type="compositionally biased region" description="Polar residues" evidence="6">
    <location>
        <begin position="388"/>
        <end position="398"/>
    </location>
</feature>
<feature type="domain" description="MADS-box" evidence="7">
    <location>
        <begin position="1"/>
        <end position="25"/>
    </location>
</feature>
<feature type="compositionally biased region" description="Polar residues" evidence="6">
    <location>
        <begin position="544"/>
        <end position="554"/>
    </location>
</feature>
<reference evidence="8 9" key="1">
    <citation type="submission" date="2018-11" db="EMBL/GenBank/DDBJ databases">
        <title>Genome assembly of Steccherinum ochraceum LE-BIN_3174, the white-rot fungus of the Steccherinaceae family (The Residual Polyporoid clade, Polyporales, Basidiomycota).</title>
        <authorList>
            <person name="Fedorova T.V."/>
            <person name="Glazunova O.A."/>
            <person name="Landesman E.O."/>
            <person name="Moiseenko K.V."/>
            <person name="Psurtseva N.V."/>
            <person name="Savinova O.S."/>
            <person name="Shakhova N.V."/>
            <person name="Tyazhelova T.V."/>
            <person name="Vasina D.V."/>
        </authorList>
    </citation>
    <scope>NUCLEOTIDE SEQUENCE [LARGE SCALE GENOMIC DNA]</scope>
    <source>
        <strain evidence="8 9">LE-BIN_3174</strain>
    </source>
</reference>
<feature type="compositionally biased region" description="Low complexity" evidence="6">
    <location>
        <begin position="412"/>
        <end position="425"/>
    </location>
</feature>
<feature type="region of interest" description="Disordered" evidence="6">
    <location>
        <begin position="159"/>
        <end position="201"/>
    </location>
</feature>
<feature type="compositionally biased region" description="Low complexity" evidence="6">
    <location>
        <begin position="510"/>
        <end position="536"/>
    </location>
</feature>
<dbReference type="Proteomes" id="UP000292702">
    <property type="component" value="Unassembled WGS sequence"/>
</dbReference>
<sequence length="586" mass="62983">MGRRKIEIQPITHERNRSVTFLKVRRYFCPSQFSWHLPELPLASRLPLPCPAIAPATPQRKNGLFKKAYELGVLCSVDVAVIIFGAFSPQAPAQNSSSLPDLFLDPSLSCSLPAPTLLVVVVGQRNAPDTMSSYTNTVPPTFTTSFNVTCAYFDGEKDTRTPVDFSSNKTEEAADDDDDDGEEEGAPRSKANGRKPKNENVNTAMSRQANSQNDMSSLNLEMDYHTHNNARGSPHSVGSHGSPTGLPVSGERHSVSGGASSNAVRGIPISNNKRPRLAPIEHSPDHLHSAHSAPAGMGPGSAGGSYPYRLDVDLGYPPSGHLTGGPLSSSLPHPHANPHPSLAALYPQSHSSSGMSSHHHTQQNSPSFMGSPQTPFDFPRHQVPPTLRSVTFPQHSPTQYAPPPSAHHQHQQQESPPGMFSSPQHQHQHHRQSASGAGGPVSANNMFVQLLNSDPPESHSQGSSFPSFDWPIHTQAPPPQHPSRHETAPSPSQPSADLSVSNWLDFLSGSSNPTATTTTTSQQHQQQHHPSSPHLSSHQHHNRPASNSVSSTRSYAVAPPVSPSDVGSGGSPTMRRKRSREEDGVV</sequence>
<feature type="compositionally biased region" description="Polar residues" evidence="6">
    <location>
        <begin position="489"/>
        <end position="502"/>
    </location>
</feature>
<gene>
    <name evidence="8" type="ORF">EIP91_008015</name>
</gene>
<dbReference type="STRING" id="92696.A0A4R0R5R8"/>
<comment type="caution">
    <text evidence="8">The sequence shown here is derived from an EMBL/GenBank/DDBJ whole genome shotgun (WGS) entry which is preliminary data.</text>
</comment>
<dbReference type="Gene3D" id="3.40.1810.10">
    <property type="entry name" value="Transcription factor, MADS-box"/>
    <property type="match status" value="1"/>
</dbReference>
<dbReference type="SUPFAM" id="SSF55455">
    <property type="entry name" value="SRF-like"/>
    <property type="match status" value="1"/>
</dbReference>
<organism evidence="8 9">
    <name type="scientific">Steccherinum ochraceum</name>
    <dbReference type="NCBI Taxonomy" id="92696"/>
    <lineage>
        <taxon>Eukaryota</taxon>
        <taxon>Fungi</taxon>
        <taxon>Dikarya</taxon>
        <taxon>Basidiomycota</taxon>
        <taxon>Agaricomycotina</taxon>
        <taxon>Agaricomycetes</taxon>
        <taxon>Polyporales</taxon>
        <taxon>Steccherinaceae</taxon>
        <taxon>Steccherinum</taxon>
    </lineage>
</organism>
<dbReference type="AlphaFoldDB" id="A0A4R0R5R8"/>
<proteinExistence type="predicted"/>
<feature type="compositionally biased region" description="Low complexity" evidence="6">
    <location>
        <begin position="556"/>
        <end position="566"/>
    </location>
</feature>
<dbReference type="InterPro" id="IPR036879">
    <property type="entry name" value="TF_MADSbox_sf"/>
</dbReference>
<keyword evidence="4" id="KW-0804">Transcription</keyword>
<feature type="compositionally biased region" description="Acidic residues" evidence="6">
    <location>
        <begin position="173"/>
        <end position="184"/>
    </location>
</feature>
<evidence type="ECO:0000313" key="9">
    <source>
        <dbReference type="Proteomes" id="UP000292702"/>
    </source>
</evidence>
<dbReference type="EMBL" id="RWJN01000437">
    <property type="protein sequence ID" value="TCD61706.1"/>
    <property type="molecule type" value="Genomic_DNA"/>
</dbReference>
<dbReference type="SMART" id="SM00432">
    <property type="entry name" value="MADS"/>
    <property type="match status" value="1"/>
</dbReference>
<accession>A0A4R0R5R8</accession>
<dbReference type="Pfam" id="PF00319">
    <property type="entry name" value="SRF-TF"/>
    <property type="match status" value="1"/>
</dbReference>
<feature type="compositionally biased region" description="Low complexity" evidence="6">
    <location>
        <begin position="232"/>
        <end position="245"/>
    </location>
</feature>
<evidence type="ECO:0000256" key="1">
    <source>
        <dbReference type="ARBA" id="ARBA00004123"/>
    </source>
</evidence>
<dbReference type="GO" id="GO:0000981">
    <property type="term" value="F:DNA-binding transcription factor activity, RNA polymerase II-specific"/>
    <property type="evidence" value="ECO:0007669"/>
    <property type="project" value="TreeGrafter"/>
</dbReference>
<protein>
    <recommendedName>
        <fullName evidence="7">MADS-box domain-containing protein</fullName>
    </recommendedName>
</protein>
<feature type="compositionally biased region" description="Polar residues" evidence="6">
    <location>
        <begin position="362"/>
        <end position="374"/>
    </location>
</feature>
<dbReference type="GO" id="GO:0046983">
    <property type="term" value="F:protein dimerization activity"/>
    <property type="evidence" value="ECO:0007669"/>
    <property type="project" value="InterPro"/>
</dbReference>
<feature type="non-terminal residue" evidence="8">
    <location>
        <position position="586"/>
    </location>
</feature>
<name>A0A4R0R5R8_9APHY</name>
<dbReference type="GO" id="GO:0045944">
    <property type="term" value="P:positive regulation of transcription by RNA polymerase II"/>
    <property type="evidence" value="ECO:0007669"/>
    <property type="project" value="TreeGrafter"/>
</dbReference>
<keyword evidence="5" id="KW-0539">Nucleus</keyword>
<dbReference type="GO" id="GO:0000978">
    <property type="term" value="F:RNA polymerase II cis-regulatory region sequence-specific DNA binding"/>
    <property type="evidence" value="ECO:0007669"/>
    <property type="project" value="TreeGrafter"/>
</dbReference>
<keyword evidence="2" id="KW-0805">Transcription regulation</keyword>
<dbReference type="PROSITE" id="PS50066">
    <property type="entry name" value="MADS_BOX_2"/>
    <property type="match status" value="2"/>
</dbReference>
<evidence type="ECO:0000313" key="8">
    <source>
        <dbReference type="EMBL" id="TCD61706.1"/>
    </source>
</evidence>
<keyword evidence="9" id="KW-1185">Reference proteome</keyword>
<feature type="compositionally biased region" description="Polar residues" evidence="6">
    <location>
        <begin position="442"/>
        <end position="452"/>
    </location>
</feature>
<dbReference type="PANTHER" id="PTHR11945:SF534">
    <property type="entry name" value="MYOCYTE-SPECIFIC ENHANCER FACTOR 2"/>
    <property type="match status" value="1"/>
</dbReference>
<evidence type="ECO:0000259" key="7">
    <source>
        <dbReference type="PROSITE" id="PS50066"/>
    </source>
</evidence>
<dbReference type="OrthoDB" id="1898716at2759"/>
<evidence type="ECO:0000256" key="6">
    <source>
        <dbReference type="SAM" id="MobiDB-lite"/>
    </source>
</evidence>